<feature type="binding site" evidence="10">
    <location>
        <position position="185"/>
    </location>
    <ligand>
        <name>substrate</name>
    </ligand>
</feature>
<dbReference type="Pfam" id="PF01725">
    <property type="entry name" value="Ham1p_like"/>
    <property type="match status" value="1"/>
</dbReference>
<dbReference type="InterPro" id="IPR029001">
    <property type="entry name" value="ITPase-like_fam"/>
</dbReference>
<dbReference type="GO" id="GO:0005829">
    <property type="term" value="C:cytosol"/>
    <property type="evidence" value="ECO:0007669"/>
    <property type="project" value="TreeGrafter"/>
</dbReference>
<protein>
    <recommendedName>
        <fullName evidence="10">dITP/XTP pyrophosphatase</fullName>
        <ecNumber evidence="10">3.6.1.66</ecNumber>
    </recommendedName>
    <alternativeName>
        <fullName evidence="10">Non-canonical purine NTP pyrophosphatase</fullName>
    </alternativeName>
    <alternativeName>
        <fullName evidence="10">Non-standard purine NTP pyrophosphatase</fullName>
    </alternativeName>
    <alternativeName>
        <fullName evidence="10">Nucleoside-triphosphate diphosphatase</fullName>
    </alternativeName>
    <alternativeName>
        <fullName evidence="10">Nucleoside-triphosphate pyrophosphatase</fullName>
        <shortName evidence="10">NTPase</shortName>
    </alternativeName>
</protein>
<comment type="similarity">
    <text evidence="1 10">Belongs to the HAM1 NTPase family.</text>
</comment>
<sequence length="207" mass="21839">MTRRLDAKKIVVASHNAGKVAEIRALLAPWGIETVSAGELGFPVPDETEETFEGNAAIKALASAKAADLPALADDSGIEVDALGGAPGVHTADWAETESGRDFGRAMARTHAALLEVDATPPWHARFVCVLAVAWPDGHVETVRGAAEGRVIWPARGTQGHGYDPIFEPAAGDGRTFAQMTEDEKNLISHRGEAFAKLSSEILPARG</sequence>
<name>A0A1I3F9Q5_9RHOB</name>
<evidence type="ECO:0000256" key="1">
    <source>
        <dbReference type="ARBA" id="ARBA00008023"/>
    </source>
</evidence>
<gene>
    <name evidence="11" type="ORF">SAMN05216258_104145</name>
</gene>
<organism evidence="11 12">
    <name type="scientific">Albimonas pacifica</name>
    <dbReference type="NCBI Taxonomy" id="1114924"/>
    <lineage>
        <taxon>Bacteria</taxon>
        <taxon>Pseudomonadati</taxon>
        <taxon>Pseudomonadota</taxon>
        <taxon>Alphaproteobacteria</taxon>
        <taxon>Rhodobacterales</taxon>
        <taxon>Paracoccaceae</taxon>
        <taxon>Albimonas</taxon>
    </lineage>
</organism>
<dbReference type="InterPro" id="IPR020922">
    <property type="entry name" value="dITP/XTP_pyrophosphatase"/>
</dbReference>
<dbReference type="STRING" id="1114924.SAMN05216258_104145"/>
<comment type="catalytic activity">
    <reaction evidence="8 10">
        <text>dITP + H2O = dIMP + diphosphate + H(+)</text>
        <dbReference type="Rhea" id="RHEA:28342"/>
        <dbReference type="ChEBI" id="CHEBI:15377"/>
        <dbReference type="ChEBI" id="CHEBI:15378"/>
        <dbReference type="ChEBI" id="CHEBI:33019"/>
        <dbReference type="ChEBI" id="CHEBI:61194"/>
        <dbReference type="ChEBI" id="CHEBI:61382"/>
        <dbReference type="EC" id="3.6.1.66"/>
    </reaction>
</comment>
<feature type="active site" description="Proton acceptor" evidence="10">
    <location>
        <position position="75"/>
    </location>
</feature>
<dbReference type="GO" id="GO:0017111">
    <property type="term" value="F:ribonucleoside triphosphate phosphatase activity"/>
    <property type="evidence" value="ECO:0007669"/>
    <property type="project" value="InterPro"/>
</dbReference>
<dbReference type="Gene3D" id="3.90.950.10">
    <property type="match status" value="1"/>
</dbReference>
<proteinExistence type="inferred from homology"/>
<dbReference type="GO" id="GO:0009146">
    <property type="term" value="P:purine nucleoside triphosphate catabolic process"/>
    <property type="evidence" value="ECO:0007669"/>
    <property type="project" value="UniProtKB-UniRule"/>
</dbReference>
<evidence type="ECO:0000256" key="5">
    <source>
        <dbReference type="ARBA" id="ARBA00022801"/>
    </source>
</evidence>
<dbReference type="GO" id="GO:0036222">
    <property type="term" value="F:XTP diphosphatase activity"/>
    <property type="evidence" value="ECO:0007669"/>
    <property type="project" value="UniProtKB-UniRule"/>
</dbReference>
<evidence type="ECO:0000256" key="2">
    <source>
        <dbReference type="ARBA" id="ARBA00011738"/>
    </source>
</evidence>
<keyword evidence="5 10" id="KW-0378">Hydrolase</keyword>
<feature type="binding site" evidence="10">
    <location>
        <begin position="161"/>
        <end position="164"/>
    </location>
    <ligand>
        <name>substrate</name>
    </ligand>
</feature>
<dbReference type="GO" id="GO:0000166">
    <property type="term" value="F:nucleotide binding"/>
    <property type="evidence" value="ECO:0007669"/>
    <property type="project" value="UniProtKB-KW"/>
</dbReference>
<keyword evidence="7 10" id="KW-0546">Nucleotide metabolism</keyword>
<dbReference type="PANTHER" id="PTHR11067:SF9">
    <property type="entry name" value="INOSINE TRIPHOSPHATE PYROPHOSPHATASE"/>
    <property type="match status" value="1"/>
</dbReference>
<keyword evidence="6 10" id="KW-0460">Magnesium</keyword>
<dbReference type="EMBL" id="FOQH01000004">
    <property type="protein sequence ID" value="SFI07929.1"/>
    <property type="molecule type" value="Genomic_DNA"/>
</dbReference>
<feature type="binding site" evidence="10">
    <location>
        <position position="76"/>
    </location>
    <ligand>
        <name>substrate</name>
    </ligand>
</feature>
<dbReference type="FunFam" id="3.90.950.10:FF:000001">
    <property type="entry name" value="dITP/XTP pyrophosphatase"/>
    <property type="match status" value="1"/>
</dbReference>
<feature type="binding site" evidence="10">
    <location>
        <position position="75"/>
    </location>
    <ligand>
        <name>Mg(2+)</name>
        <dbReference type="ChEBI" id="CHEBI:18420"/>
    </ligand>
</feature>
<dbReference type="CDD" id="cd00515">
    <property type="entry name" value="HAM1"/>
    <property type="match status" value="1"/>
</dbReference>
<dbReference type="GO" id="GO:0009117">
    <property type="term" value="P:nucleotide metabolic process"/>
    <property type="evidence" value="ECO:0007669"/>
    <property type="project" value="UniProtKB-KW"/>
</dbReference>
<keyword evidence="3 10" id="KW-0479">Metal-binding</keyword>
<dbReference type="InterPro" id="IPR002637">
    <property type="entry name" value="RdgB/HAM1"/>
</dbReference>
<comment type="cofactor">
    <cofactor evidence="10">
        <name>Mg(2+)</name>
        <dbReference type="ChEBI" id="CHEBI:18420"/>
    </cofactor>
    <text evidence="10">Binds 1 Mg(2+) ion per subunit.</text>
</comment>
<accession>A0A1I3F9Q5</accession>
<feature type="binding site" evidence="10">
    <location>
        <position position="46"/>
    </location>
    <ligand>
        <name>Mg(2+)</name>
        <dbReference type="ChEBI" id="CHEBI:18420"/>
    </ligand>
</feature>
<evidence type="ECO:0000256" key="3">
    <source>
        <dbReference type="ARBA" id="ARBA00022723"/>
    </source>
</evidence>
<evidence type="ECO:0000313" key="11">
    <source>
        <dbReference type="EMBL" id="SFI07929.1"/>
    </source>
</evidence>
<dbReference type="GO" id="GO:0046872">
    <property type="term" value="F:metal ion binding"/>
    <property type="evidence" value="ECO:0007669"/>
    <property type="project" value="UniProtKB-KW"/>
</dbReference>
<dbReference type="HAMAP" id="MF_01405">
    <property type="entry name" value="Non_canon_purine_NTPase"/>
    <property type="match status" value="1"/>
</dbReference>
<evidence type="ECO:0000256" key="7">
    <source>
        <dbReference type="ARBA" id="ARBA00023080"/>
    </source>
</evidence>
<dbReference type="GO" id="GO:0035870">
    <property type="term" value="F:dITP diphosphatase activity"/>
    <property type="evidence" value="ECO:0007669"/>
    <property type="project" value="UniProtKB-UniRule"/>
</dbReference>
<dbReference type="AlphaFoldDB" id="A0A1I3F9Q5"/>
<feature type="binding site" evidence="10">
    <location>
        <begin position="190"/>
        <end position="191"/>
    </location>
    <ligand>
        <name>substrate</name>
    </ligand>
</feature>
<evidence type="ECO:0000256" key="6">
    <source>
        <dbReference type="ARBA" id="ARBA00022842"/>
    </source>
</evidence>
<dbReference type="GO" id="GO:0036220">
    <property type="term" value="F:ITP diphosphatase activity"/>
    <property type="evidence" value="ECO:0007669"/>
    <property type="project" value="UniProtKB-UniRule"/>
</dbReference>
<keyword evidence="12" id="KW-1185">Reference proteome</keyword>
<reference evidence="11 12" key="1">
    <citation type="submission" date="2016-10" db="EMBL/GenBank/DDBJ databases">
        <authorList>
            <person name="de Groot N.N."/>
        </authorList>
    </citation>
    <scope>NUCLEOTIDE SEQUENCE [LARGE SCALE GENOMIC DNA]</scope>
    <source>
        <strain evidence="11 12">CGMCC 1.11030</strain>
    </source>
</reference>
<dbReference type="EC" id="3.6.1.66" evidence="10"/>
<evidence type="ECO:0000256" key="4">
    <source>
        <dbReference type="ARBA" id="ARBA00022741"/>
    </source>
</evidence>
<dbReference type="RefSeq" id="WP_092859446.1">
    <property type="nucleotide sequence ID" value="NZ_FOQH01000004.1"/>
</dbReference>
<keyword evidence="4 10" id="KW-0547">Nucleotide-binding</keyword>
<dbReference type="PANTHER" id="PTHR11067">
    <property type="entry name" value="INOSINE TRIPHOSPHATE PYROPHOSPHATASE/HAM1 PROTEIN"/>
    <property type="match status" value="1"/>
</dbReference>
<dbReference type="Proteomes" id="UP000199377">
    <property type="component" value="Unassembled WGS sequence"/>
</dbReference>
<evidence type="ECO:0000256" key="8">
    <source>
        <dbReference type="ARBA" id="ARBA00051875"/>
    </source>
</evidence>
<comment type="subunit">
    <text evidence="2 10">Homodimer.</text>
</comment>
<comment type="catalytic activity">
    <reaction evidence="9 10">
        <text>XTP + H2O = XMP + diphosphate + H(+)</text>
        <dbReference type="Rhea" id="RHEA:28610"/>
        <dbReference type="ChEBI" id="CHEBI:15377"/>
        <dbReference type="ChEBI" id="CHEBI:15378"/>
        <dbReference type="ChEBI" id="CHEBI:33019"/>
        <dbReference type="ChEBI" id="CHEBI:57464"/>
        <dbReference type="ChEBI" id="CHEBI:61314"/>
        <dbReference type="EC" id="3.6.1.66"/>
    </reaction>
</comment>
<comment type="function">
    <text evidence="10">Pyrophosphatase that catalyzes the hydrolysis of nucleoside triphosphates to their monophosphate derivatives, with a high preference for the non-canonical purine nucleotides XTP (xanthosine triphosphate), dITP (deoxyinosine triphosphate) and ITP. Seems to function as a house-cleaning enzyme that removes non-canonical purine nucleotides from the nucleotide pool, thus preventing their incorporation into DNA/RNA and avoiding chromosomal lesions.</text>
</comment>
<evidence type="ECO:0000256" key="9">
    <source>
        <dbReference type="ARBA" id="ARBA00052017"/>
    </source>
</evidence>
<feature type="binding site" evidence="10">
    <location>
        <begin position="14"/>
        <end position="19"/>
    </location>
    <ligand>
        <name>substrate</name>
    </ligand>
</feature>
<comment type="catalytic activity">
    <reaction evidence="10">
        <text>ITP + H2O = IMP + diphosphate + H(+)</text>
        <dbReference type="Rhea" id="RHEA:29399"/>
        <dbReference type="ChEBI" id="CHEBI:15377"/>
        <dbReference type="ChEBI" id="CHEBI:15378"/>
        <dbReference type="ChEBI" id="CHEBI:33019"/>
        <dbReference type="ChEBI" id="CHEBI:58053"/>
        <dbReference type="ChEBI" id="CHEBI:61402"/>
        <dbReference type="EC" id="3.6.1.66"/>
    </reaction>
</comment>
<evidence type="ECO:0000256" key="10">
    <source>
        <dbReference type="HAMAP-Rule" id="MF_01405"/>
    </source>
</evidence>
<dbReference type="OrthoDB" id="9807456at2"/>
<dbReference type="SUPFAM" id="SSF52972">
    <property type="entry name" value="ITPase-like"/>
    <property type="match status" value="1"/>
</dbReference>
<evidence type="ECO:0000313" key="12">
    <source>
        <dbReference type="Proteomes" id="UP000199377"/>
    </source>
</evidence>